<organism evidence="20">
    <name type="scientific">Clastoptera arizonana</name>
    <name type="common">Arizona spittle bug</name>
    <dbReference type="NCBI Taxonomy" id="38151"/>
    <lineage>
        <taxon>Eukaryota</taxon>
        <taxon>Metazoa</taxon>
        <taxon>Ecdysozoa</taxon>
        <taxon>Arthropoda</taxon>
        <taxon>Hexapoda</taxon>
        <taxon>Insecta</taxon>
        <taxon>Pterygota</taxon>
        <taxon>Neoptera</taxon>
        <taxon>Paraneoptera</taxon>
        <taxon>Hemiptera</taxon>
        <taxon>Auchenorrhyncha</taxon>
        <taxon>Cercopoidea</taxon>
        <taxon>Clastopteridae</taxon>
        <taxon>Clastoptera</taxon>
    </lineage>
</organism>
<evidence type="ECO:0000256" key="1">
    <source>
        <dbReference type="ARBA" id="ARBA00004430"/>
    </source>
</evidence>
<dbReference type="GO" id="GO:0005930">
    <property type="term" value="C:axoneme"/>
    <property type="evidence" value="ECO:0007669"/>
    <property type="project" value="UniProtKB-SubCell"/>
</dbReference>
<proteinExistence type="inferred from homology"/>
<evidence type="ECO:0000259" key="17">
    <source>
        <dbReference type="Pfam" id="PF12781"/>
    </source>
</evidence>
<comment type="similarity">
    <text evidence="2">Belongs to the dynein heavy chain family.</text>
</comment>
<dbReference type="Pfam" id="PF12780">
    <property type="entry name" value="AAA_8"/>
    <property type="match status" value="1"/>
</dbReference>
<dbReference type="InterPro" id="IPR004273">
    <property type="entry name" value="Dynein_heavy_D6_P-loop"/>
</dbReference>
<keyword evidence="8 13" id="KW-0175">Coiled coil</keyword>
<protein>
    <recommendedName>
        <fullName evidence="21">Dynein axonemal heavy chain 3</fullName>
    </recommendedName>
</protein>
<evidence type="ECO:0000313" key="20">
    <source>
        <dbReference type="EMBL" id="JAS26012.1"/>
    </source>
</evidence>
<keyword evidence="10" id="KW-0505">Motor protein</keyword>
<feature type="non-terminal residue" evidence="20">
    <location>
        <position position="1"/>
    </location>
</feature>
<dbReference type="FunFam" id="1.20.1270.280:FF:000001">
    <property type="entry name" value="dynein heavy chain 7, axonemal"/>
    <property type="match status" value="1"/>
</dbReference>
<dbReference type="InterPro" id="IPR027417">
    <property type="entry name" value="P-loop_NTPase"/>
</dbReference>
<dbReference type="FunFam" id="3.40.50.300:FF:000223">
    <property type="entry name" value="Dynein heavy chain 3, axonemal"/>
    <property type="match status" value="1"/>
</dbReference>
<evidence type="ECO:0000256" key="10">
    <source>
        <dbReference type="ARBA" id="ARBA00023175"/>
    </source>
</evidence>
<feature type="domain" description="Dynein heavy chain C-terminal" evidence="19">
    <location>
        <begin position="1321"/>
        <end position="1622"/>
    </location>
</feature>
<dbReference type="SUPFAM" id="SSF52540">
    <property type="entry name" value="P-loop containing nucleoside triphosphate hydrolases"/>
    <property type="match status" value="1"/>
</dbReference>
<dbReference type="Gene3D" id="6.10.140.1060">
    <property type="match status" value="1"/>
</dbReference>
<dbReference type="GO" id="GO:0030286">
    <property type="term" value="C:dynein complex"/>
    <property type="evidence" value="ECO:0007669"/>
    <property type="project" value="UniProtKB-KW"/>
</dbReference>
<feature type="domain" description="Dynein heavy chain AAA lid" evidence="18">
    <location>
        <begin position="1175"/>
        <end position="1314"/>
    </location>
</feature>
<evidence type="ECO:0000256" key="8">
    <source>
        <dbReference type="ARBA" id="ARBA00023054"/>
    </source>
</evidence>
<feature type="coiled-coil region" evidence="13">
    <location>
        <begin position="413"/>
        <end position="506"/>
    </location>
</feature>
<evidence type="ECO:0000259" key="18">
    <source>
        <dbReference type="Pfam" id="PF18198"/>
    </source>
</evidence>
<sequence length="1626" mass="185252">DNQIRDEAFVEDINMILNTGDVPNLYASDEKADILEKMMNVARDSAKKTDTTPLALYNLFLERIKASLHIVLAMSPIGDAFRNRLRMFPSIINCCTIDWFTAWPEDALERVAHNFLGKMEMKEGMLEKCVQICKEFHSSVQNNSVEFYNKLKRRNYVTPTSYLELILTFQNLHQIKVDQITALRLRYEVGLEKLDFAAGQVKLMQDQLQNLQPQLVATSEITEKLMVKIEQDTVTVEAKKEIVGADEALANEAAAAAQAIKDDCESDLAEAIPALEAAVTALNTLKPADITVVKSMKNPPYGVKLVMEAVCVMKGIKPERKPDPKGSGKMVEDFWGPSLKLLGDLKFLDSLKAYDKDNINPAIMKRIRQRFMNDRDFTPNVVKMSSNACEGLCRWVLAMEVYDRVIKIVGPKKEKLAEAEAELGLQMDKLNEKRGQLQEVTDKLQALNDEFAAKTKEKKELEDAIDLCSQKLDRAEKLIGGLGGEKARWSETARQLKETLENAIGDVLLSSGVVAYLGAFTVDFRNKLIASWNELCYNLGIPCSKQFSMTTTLGEPVLIRSWNIDGLPVDTYSIENAIIVTNARRWPLMVDPQGQANKWIKNMERNNRLSIIKLTDSNYLRVLEFAIEHGLPVMLENILEEIDAVLEPILMKNVFKQGGINYLKLGDNLLEWHKDFRFYITTRLRNPHYLPEIAVKVTLLNFMITTQGLQDQLLGIVVAKERPELEEKKNELIVEGANNKRQLKDIEDKILLVLSSSEGNILEDETAIQILSSSKVLSEEIQAKHEASTATELEIDHARNLYIPVSRHSSVLFLCISELANIDPMYQYSLVWFINLYYQAILNSEKSEELEQRLYNLNNYFTYSIYCNVCRSLFEKDKLTFSFVLCVGILRCEEKVNEDHFVFLLTGGVALDNPHPNPAPEWLTDKSWNEIVRASHLPELSDLMKSVSTSHQTWKPYYDSANPQEEMIPRPFHDADNIKKLVILRCLRPDKLVPAVQMYVVHHLGPRYIEPPPFNLQDSYNDSHCCSPLVFILSAGSDPMASLLKFADDRGIVRSSLNTISLGQGQGPLAAEMIQQGIVTGQWVVLQNCHLAESWMKELDRICDEVIVPSKTNKAFRIWLTSYPSNVFPVSILQNGVKMTNEAPKGLRANLYRSYTSDPISDPKFFSGCPRFVEWGRLLFSLCFFHAVVQERRKFGPLGWNIPYEFNESDLRISVMQLQMFLNEYDDIPFDALLYLTGECNYGGRVTDDKDRRLLNSLLTTFYNDDVIQVEKYPFSPSGLYHTPIASDCKDYIEYILSLPLSPLPEVFGLHENADITKDNKEAQDLLISVLLTQTQITKGGVGGETDKMLIELAEDIHNRLPDIYDIEAIGEKYPVLYNQSMNTVLRQEVIRFNRLLQTIKKSLVEVGKAVKGLVLMSEELEEVYISMLVGRIPKSWAAKSYPSLKPLGSYINDFIMRLKFFQNWIDIGIPNVFWLSGFFFTQSFLTGVLQNYARRDKISIDQLGFQFTVTHFESDTDNEPEFGVYCKGLFLEGARWDRQKEKLNESFPKILFDQLPIIWLRPGKKAEFVLEPIYLCPVYKTSARRGILSTTGHSTNFVMYIDLLSEEPQKHWINRGVAALCQLDD</sequence>
<keyword evidence="3" id="KW-0963">Cytoplasm</keyword>
<keyword evidence="9" id="KW-0969">Cilium</keyword>
<dbReference type="FunFam" id="3.10.490.20:FF:000001">
    <property type="entry name" value="dynein heavy chain 7, axonemal"/>
    <property type="match status" value="1"/>
</dbReference>
<dbReference type="InterPro" id="IPR041658">
    <property type="entry name" value="AAA_lid_11"/>
</dbReference>
<dbReference type="EMBL" id="GEDC01011286">
    <property type="protein sequence ID" value="JAS26012.1"/>
    <property type="molecule type" value="Transcribed_RNA"/>
</dbReference>
<evidence type="ECO:0000256" key="11">
    <source>
        <dbReference type="ARBA" id="ARBA00023212"/>
    </source>
</evidence>
<reference evidence="20" key="1">
    <citation type="submission" date="2015-12" db="EMBL/GenBank/DDBJ databases">
        <title>De novo transcriptome assembly of four potential Pierce s Disease insect vectors from Arizona vineyards.</title>
        <authorList>
            <person name="Tassone E.E."/>
        </authorList>
    </citation>
    <scope>NUCLEOTIDE SEQUENCE</scope>
</reference>
<dbReference type="Pfam" id="PF18198">
    <property type="entry name" value="AAA_lid_11"/>
    <property type="match status" value="1"/>
</dbReference>
<keyword evidence="6" id="KW-0067">ATP-binding</keyword>
<dbReference type="GO" id="GO:0005524">
    <property type="term" value="F:ATP binding"/>
    <property type="evidence" value="ECO:0007669"/>
    <property type="project" value="UniProtKB-KW"/>
</dbReference>
<evidence type="ECO:0000259" key="19">
    <source>
        <dbReference type="Pfam" id="PF18199"/>
    </source>
</evidence>
<dbReference type="FunFam" id="1.10.8.1220:FF:000001">
    <property type="entry name" value="Dynein axonemal heavy chain 5"/>
    <property type="match status" value="1"/>
</dbReference>
<keyword evidence="7" id="KW-0243">Dynein</keyword>
<dbReference type="Gene3D" id="1.10.8.720">
    <property type="entry name" value="Region D6 of dynein motor"/>
    <property type="match status" value="1"/>
</dbReference>
<dbReference type="FunFam" id="1.20.920.20:FF:000006">
    <property type="entry name" value="Dynein, axonemal, heavy chain 6"/>
    <property type="match status" value="1"/>
</dbReference>
<evidence type="ECO:0000256" key="6">
    <source>
        <dbReference type="ARBA" id="ARBA00022840"/>
    </source>
</evidence>
<dbReference type="Pfam" id="PF18199">
    <property type="entry name" value="Dynein_C"/>
    <property type="match status" value="1"/>
</dbReference>
<dbReference type="InterPro" id="IPR043160">
    <property type="entry name" value="Dynein_C_barrel"/>
</dbReference>
<dbReference type="Gene3D" id="3.40.50.300">
    <property type="entry name" value="P-loop containing nucleotide triphosphate hydrolases"/>
    <property type="match status" value="3"/>
</dbReference>
<accession>A0A1B6DK33</accession>
<dbReference type="GO" id="GO:0005874">
    <property type="term" value="C:microtubule"/>
    <property type="evidence" value="ECO:0007669"/>
    <property type="project" value="UniProtKB-KW"/>
</dbReference>
<feature type="domain" description="Dynein heavy chain ATP-binding dynein motor region" evidence="17">
    <location>
        <begin position="560"/>
        <end position="781"/>
    </location>
</feature>
<keyword evidence="11" id="KW-0206">Cytoskeleton</keyword>
<dbReference type="Gene3D" id="1.20.920.20">
    <property type="match status" value="1"/>
</dbReference>
<evidence type="ECO:0000256" key="12">
    <source>
        <dbReference type="ARBA" id="ARBA00023273"/>
    </source>
</evidence>
<evidence type="ECO:0000259" key="16">
    <source>
        <dbReference type="Pfam" id="PF12780"/>
    </source>
</evidence>
<keyword evidence="5" id="KW-0547">Nucleotide-binding</keyword>
<feature type="domain" description="Dynein heavy chain AAA module D4" evidence="16">
    <location>
        <begin position="1"/>
        <end position="172"/>
    </location>
</feature>
<dbReference type="Gene3D" id="1.10.8.1220">
    <property type="match status" value="1"/>
</dbReference>
<evidence type="ECO:0000256" key="13">
    <source>
        <dbReference type="SAM" id="Coils"/>
    </source>
</evidence>
<dbReference type="Gene3D" id="1.20.1270.280">
    <property type="match status" value="1"/>
</dbReference>
<dbReference type="InterPro" id="IPR041228">
    <property type="entry name" value="Dynein_C"/>
</dbReference>
<evidence type="ECO:0000256" key="5">
    <source>
        <dbReference type="ARBA" id="ARBA00022741"/>
    </source>
</evidence>
<evidence type="ECO:0000256" key="9">
    <source>
        <dbReference type="ARBA" id="ARBA00023069"/>
    </source>
</evidence>
<dbReference type="FunFam" id="1.10.8.720:FF:000001">
    <property type="entry name" value="dynein heavy chain 7, axonemal"/>
    <property type="match status" value="1"/>
</dbReference>
<dbReference type="PANTHER" id="PTHR22878">
    <property type="entry name" value="DYNEIN HEAVY CHAIN 6, AXONEMAL-LIKE-RELATED"/>
    <property type="match status" value="1"/>
</dbReference>
<evidence type="ECO:0000259" key="14">
    <source>
        <dbReference type="Pfam" id="PF03028"/>
    </source>
</evidence>
<evidence type="ECO:0000259" key="15">
    <source>
        <dbReference type="Pfam" id="PF12777"/>
    </source>
</evidence>
<dbReference type="GO" id="GO:0008569">
    <property type="term" value="F:minus-end-directed microtubule motor activity"/>
    <property type="evidence" value="ECO:0007669"/>
    <property type="project" value="InterPro"/>
</dbReference>
<feature type="domain" description="Dynein heavy chain region D6 P-loop" evidence="14">
    <location>
        <begin position="1025"/>
        <end position="1140"/>
    </location>
</feature>
<dbReference type="GO" id="GO:0045505">
    <property type="term" value="F:dynein intermediate chain binding"/>
    <property type="evidence" value="ECO:0007669"/>
    <property type="project" value="InterPro"/>
</dbReference>
<evidence type="ECO:0000256" key="2">
    <source>
        <dbReference type="ARBA" id="ARBA00008887"/>
    </source>
</evidence>
<gene>
    <name evidence="20" type="ORF">g.8778</name>
</gene>
<keyword evidence="12" id="KW-0966">Cell projection</keyword>
<dbReference type="Pfam" id="PF12777">
    <property type="entry name" value="MT"/>
    <property type="match status" value="1"/>
</dbReference>
<dbReference type="InterPro" id="IPR035706">
    <property type="entry name" value="AAA_9"/>
</dbReference>
<evidence type="ECO:0000256" key="7">
    <source>
        <dbReference type="ARBA" id="ARBA00023017"/>
    </source>
</evidence>
<dbReference type="Pfam" id="PF12781">
    <property type="entry name" value="AAA_9"/>
    <property type="match status" value="1"/>
</dbReference>
<name>A0A1B6DK33_9HEMI</name>
<dbReference type="InterPro" id="IPR042219">
    <property type="entry name" value="AAA_lid_11_sf"/>
</dbReference>
<keyword evidence="4" id="KW-0493">Microtubule</keyword>
<dbReference type="Gene3D" id="3.10.490.20">
    <property type="match status" value="1"/>
</dbReference>
<dbReference type="GO" id="GO:0051959">
    <property type="term" value="F:dynein light intermediate chain binding"/>
    <property type="evidence" value="ECO:0007669"/>
    <property type="project" value="InterPro"/>
</dbReference>
<dbReference type="FunFam" id="3.40.50.300:FF:000362">
    <property type="entry name" value="Dynein, axonemal, heavy chain 6"/>
    <property type="match status" value="1"/>
</dbReference>
<evidence type="ECO:0008006" key="21">
    <source>
        <dbReference type="Google" id="ProtNLM"/>
    </source>
</evidence>
<feature type="domain" description="Dynein heavy chain coiled coil stalk" evidence="15">
    <location>
        <begin position="186"/>
        <end position="530"/>
    </location>
</feature>
<dbReference type="Pfam" id="PF03028">
    <property type="entry name" value="Dynein_heavy"/>
    <property type="match status" value="1"/>
</dbReference>
<dbReference type="InterPro" id="IPR024317">
    <property type="entry name" value="Dynein_heavy_chain_D4_dom"/>
</dbReference>
<dbReference type="PANTHER" id="PTHR22878:SF71">
    <property type="entry name" value="DYNEIN, AXONEMAL, HEAVY CHAIN 3"/>
    <property type="match status" value="1"/>
</dbReference>
<dbReference type="InterPro" id="IPR024743">
    <property type="entry name" value="Dynein_HC_stalk"/>
</dbReference>
<dbReference type="GO" id="GO:0007018">
    <property type="term" value="P:microtubule-based movement"/>
    <property type="evidence" value="ECO:0007669"/>
    <property type="project" value="InterPro"/>
</dbReference>
<dbReference type="InterPro" id="IPR026983">
    <property type="entry name" value="DHC"/>
</dbReference>
<comment type="subcellular location">
    <subcellularLocation>
        <location evidence="1">Cytoplasm</location>
        <location evidence="1">Cytoskeleton</location>
        <location evidence="1">Cilium axoneme</location>
    </subcellularLocation>
</comment>
<evidence type="ECO:0000256" key="3">
    <source>
        <dbReference type="ARBA" id="ARBA00022490"/>
    </source>
</evidence>
<evidence type="ECO:0000256" key="4">
    <source>
        <dbReference type="ARBA" id="ARBA00022701"/>
    </source>
</evidence>